<protein>
    <recommendedName>
        <fullName evidence="1">Zinc finger CGNR domain-containing protein</fullName>
    </recommendedName>
</protein>
<dbReference type="InterPro" id="IPR021005">
    <property type="entry name" value="Znf_CGNR"/>
</dbReference>
<dbReference type="SUPFAM" id="SSF160904">
    <property type="entry name" value="Jann2411-like"/>
    <property type="match status" value="1"/>
</dbReference>
<dbReference type="Pfam" id="PF11706">
    <property type="entry name" value="zf-CGNR"/>
    <property type="match status" value="1"/>
</dbReference>
<evidence type="ECO:0000313" key="3">
    <source>
        <dbReference type="Proteomes" id="UP000677082"/>
    </source>
</evidence>
<dbReference type="PANTHER" id="PTHR35525">
    <property type="entry name" value="BLL6575 PROTEIN"/>
    <property type="match status" value="1"/>
</dbReference>
<proteinExistence type="predicted"/>
<dbReference type="Proteomes" id="UP000677082">
    <property type="component" value="Unassembled WGS sequence"/>
</dbReference>
<organism evidence="2 3">
    <name type="scientific">Paractinoplanes toevensis</name>
    <dbReference type="NCBI Taxonomy" id="571911"/>
    <lineage>
        <taxon>Bacteria</taxon>
        <taxon>Bacillati</taxon>
        <taxon>Actinomycetota</taxon>
        <taxon>Actinomycetes</taxon>
        <taxon>Micromonosporales</taxon>
        <taxon>Micromonosporaceae</taxon>
        <taxon>Paractinoplanes</taxon>
    </lineage>
</organism>
<dbReference type="PANTHER" id="PTHR35525:SF3">
    <property type="entry name" value="BLL6575 PROTEIN"/>
    <property type="match status" value="1"/>
</dbReference>
<dbReference type="Pfam" id="PF07336">
    <property type="entry name" value="ABATE"/>
    <property type="match status" value="1"/>
</dbReference>
<accession>A0A920BP78</accession>
<dbReference type="InterPro" id="IPR023286">
    <property type="entry name" value="ABATE_dom_sf"/>
</dbReference>
<keyword evidence="3" id="KW-1185">Reference proteome</keyword>
<dbReference type="AlphaFoldDB" id="A0A920BP78"/>
<dbReference type="Gene3D" id="1.10.3300.10">
    <property type="entry name" value="Jann2411-like domain"/>
    <property type="match status" value="1"/>
</dbReference>
<comment type="caution">
    <text evidence="2">The sequence shown here is derived from an EMBL/GenBank/DDBJ whole genome shotgun (WGS) entry which is preliminary data.</text>
</comment>
<feature type="domain" description="Zinc finger CGNR" evidence="1">
    <location>
        <begin position="144"/>
        <end position="188"/>
    </location>
</feature>
<dbReference type="EMBL" id="BOQN01000107">
    <property type="protein sequence ID" value="GIM96208.1"/>
    <property type="molecule type" value="Genomic_DNA"/>
</dbReference>
<gene>
    <name evidence="2" type="ORF">Ato02nite_080010</name>
</gene>
<name>A0A920BP78_9ACTN</name>
<dbReference type="InterPro" id="IPR010852">
    <property type="entry name" value="ABATE"/>
</dbReference>
<evidence type="ECO:0000259" key="1">
    <source>
        <dbReference type="Pfam" id="PF11706"/>
    </source>
</evidence>
<evidence type="ECO:0000313" key="2">
    <source>
        <dbReference type="EMBL" id="GIM96208.1"/>
    </source>
</evidence>
<reference evidence="2 3" key="1">
    <citation type="submission" date="2021-03" db="EMBL/GenBank/DDBJ databases">
        <title>Whole genome shotgun sequence of Actinoplanes toevensis NBRC 105298.</title>
        <authorList>
            <person name="Komaki H."/>
            <person name="Tamura T."/>
        </authorList>
    </citation>
    <scope>NUCLEOTIDE SEQUENCE [LARGE SCALE GENOMIC DNA]</scope>
    <source>
        <strain evidence="2 3">NBRC 105298</strain>
    </source>
</reference>
<sequence>MFLELFGGVACLDFANTMDGRATAHPEELLHSYADLSAWSAYAGLIDAGTAARLAARGNEADLRDAVALREAIFEVFAAIGRKRAAPATALGVVQAHYAQAMTVAQLVPGDEYEWRFTGDDPGRASWPVAVSAVRLLAGGPLDRVKVCAAEAGCIGLFLDTSKNRSRRWCTMDGCGMDAKIQRQASRRQAARRT</sequence>